<protein>
    <submittedName>
        <fullName evidence="1">Uncharacterized protein</fullName>
    </submittedName>
</protein>
<proteinExistence type="predicted"/>
<evidence type="ECO:0000313" key="1">
    <source>
        <dbReference type="EMBL" id="CUV56343.1"/>
    </source>
</evidence>
<gene>
    <name evidence="1" type="ORF">RUN215_v1_750012</name>
</gene>
<dbReference type="EMBL" id="LN899820">
    <property type="protein sequence ID" value="CUV56343.1"/>
    <property type="molecule type" value="Genomic_DNA"/>
</dbReference>
<sequence>MIDHGHRLPDILGYTLAQVRGFLGAAVRAEAARDARLLSLIAIGTRGDARNLERTLDQLNDKANSHADFRSNR</sequence>
<accession>A0A0S4WXQ0</accession>
<dbReference type="AlphaFoldDB" id="A0A0S4WXQ0"/>
<organism evidence="1">
    <name type="scientific">Ralstonia solanacearum</name>
    <name type="common">Pseudomonas solanacearum</name>
    <dbReference type="NCBI Taxonomy" id="305"/>
    <lineage>
        <taxon>Bacteria</taxon>
        <taxon>Pseudomonadati</taxon>
        <taxon>Pseudomonadota</taxon>
        <taxon>Betaproteobacteria</taxon>
        <taxon>Burkholderiales</taxon>
        <taxon>Burkholderiaceae</taxon>
        <taxon>Ralstonia</taxon>
        <taxon>Ralstonia solanacearum species complex</taxon>
    </lineage>
</organism>
<reference evidence="1" key="1">
    <citation type="submission" date="2015-10" db="EMBL/GenBank/DDBJ databases">
        <authorList>
            <person name="Gilbert D.G."/>
        </authorList>
    </citation>
    <scope>NUCLEOTIDE SEQUENCE</scope>
    <source>
        <strain evidence="1">Phyl III-seqv23</strain>
    </source>
</reference>
<name>A0A0S4WXQ0_RALSL</name>